<name>F2L460_THEU7</name>
<dbReference type="EMBL" id="CP002590">
    <property type="protein sequence ID" value="AEA12116.1"/>
    <property type="molecule type" value="Genomic_DNA"/>
</dbReference>
<dbReference type="Proteomes" id="UP000008138">
    <property type="component" value="Chromosome"/>
</dbReference>
<keyword evidence="2" id="KW-1185">Reference proteome</keyword>
<protein>
    <submittedName>
        <fullName evidence="1">Uncharacterized protein</fullName>
    </submittedName>
</protein>
<dbReference type="KEGG" id="tuz:TUZN_0624"/>
<gene>
    <name evidence="1" type="ordered locus">TUZN_0624</name>
</gene>
<reference evidence="1 2" key="1">
    <citation type="journal article" date="2011" name="J. Bacteriol.">
        <title>Complete genome sequence of the thermoacidophilic crenarchaeon Thermoproteus uzoniensis 768-20.</title>
        <authorList>
            <person name="Mardanov A.V."/>
            <person name="Gumerov V.M."/>
            <person name="Beletsky A.V."/>
            <person name="Prokofeva M.I."/>
            <person name="Bonch-Osmolovskaya E.A."/>
            <person name="Ravin N.V."/>
            <person name="Skryabin K.G."/>
        </authorList>
    </citation>
    <scope>NUCLEOTIDE SEQUENCE [LARGE SCALE GENOMIC DNA]</scope>
    <source>
        <strain evidence="1 2">768-20</strain>
    </source>
</reference>
<dbReference type="eggNOG" id="arCOG05603">
    <property type="taxonomic scope" value="Archaea"/>
</dbReference>
<evidence type="ECO:0000313" key="1">
    <source>
        <dbReference type="EMBL" id="AEA12116.1"/>
    </source>
</evidence>
<proteinExistence type="predicted"/>
<dbReference type="AlphaFoldDB" id="F2L460"/>
<dbReference type="STRING" id="999630.TUZN_0624"/>
<sequence length="225" mass="24639">MDRNGLLILASAFLITVAVLVLAVGPYRKGPVYEPYWEQVNITALALQGQKIGVTVYTGYGGWAIFGYQDNVTMPQRGQLLAVLNKLIAEAEREGYTVVLVPWGADNRTNAVLSALYSGALTPQQYLNGYVNVSAKINTTAIQQARSYALTLAQSLGSYTAYPGIPQVPTSPPIIYAYLVWRGCAYPVYEPYEPLRDANYSDWAYWVGNAIVNLPSLTGQPGCTW</sequence>
<evidence type="ECO:0000313" key="2">
    <source>
        <dbReference type="Proteomes" id="UP000008138"/>
    </source>
</evidence>
<dbReference type="OrthoDB" id="27781at2157"/>
<organism evidence="1 2">
    <name type="scientific">Thermoproteus uzoniensis (strain 768-20)</name>
    <dbReference type="NCBI Taxonomy" id="999630"/>
    <lineage>
        <taxon>Archaea</taxon>
        <taxon>Thermoproteota</taxon>
        <taxon>Thermoprotei</taxon>
        <taxon>Thermoproteales</taxon>
        <taxon>Thermoproteaceae</taxon>
        <taxon>Thermoproteus</taxon>
    </lineage>
</organism>
<dbReference type="RefSeq" id="WP_013679452.1">
    <property type="nucleotide sequence ID" value="NC_015315.1"/>
</dbReference>
<accession>F2L460</accession>
<dbReference type="GeneID" id="10360165"/>
<reference key="2">
    <citation type="submission" date="2011-03" db="EMBL/GenBank/DDBJ databases">
        <title>Complete genome sequence of the thermoacidophilic crenarchaeon Thermoproteus uzoniensis 768-20.</title>
        <authorList>
            <person name="Mardanov A.V."/>
            <person name="Gumerov V.M."/>
            <person name="Beletsky A.V."/>
            <person name="Prokofeva M.I."/>
            <person name="Bonch-Osmolovskaya E.A."/>
            <person name="Ravin N.V."/>
            <person name="Skryabin K.G."/>
        </authorList>
    </citation>
    <scope>NUCLEOTIDE SEQUENCE</scope>
    <source>
        <strain>768-20</strain>
    </source>
</reference>
<dbReference type="HOGENOM" id="CLU_1227720_0_0_2"/>